<feature type="transmembrane region" description="Helical" evidence="1">
    <location>
        <begin position="259"/>
        <end position="277"/>
    </location>
</feature>
<keyword evidence="1" id="KW-0812">Transmembrane</keyword>
<dbReference type="InterPro" id="IPR052710">
    <property type="entry name" value="CAAX_protease"/>
</dbReference>
<proteinExistence type="predicted"/>
<evidence type="ECO:0000259" key="2">
    <source>
        <dbReference type="Pfam" id="PF02517"/>
    </source>
</evidence>
<dbReference type="PANTHER" id="PTHR36435:SF1">
    <property type="entry name" value="CAAX AMINO TERMINAL PROTEASE FAMILY PROTEIN"/>
    <property type="match status" value="1"/>
</dbReference>
<dbReference type="GO" id="GO:0080120">
    <property type="term" value="P:CAAX-box protein maturation"/>
    <property type="evidence" value="ECO:0007669"/>
    <property type="project" value="UniProtKB-ARBA"/>
</dbReference>
<feature type="transmembrane region" description="Helical" evidence="1">
    <location>
        <begin position="21"/>
        <end position="43"/>
    </location>
</feature>
<keyword evidence="3" id="KW-0645">Protease</keyword>
<dbReference type="InterPro" id="IPR003675">
    <property type="entry name" value="Rce1/LyrA-like_dom"/>
</dbReference>
<keyword evidence="1" id="KW-0472">Membrane</keyword>
<keyword evidence="3" id="KW-0482">Metalloprotease</keyword>
<dbReference type="GO" id="GO:0006508">
    <property type="term" value="P:proteolysis"/>
    <property type="evidence" value="ECO:0007669"/>
    <property type="project" value="UniProtKB-KW"/>
</dbReference>
<dbReference type="GO" id="GO:0008237">
    <property type="term" value="F:metallopeptidase activity"/>
    <property type="evidence" value="ECO:0007669"/>
    <property type="project" value="UniProtKB-KW"/>
</dbReference>
<dbReference type="AlphaFoldDB" id="A0A6M1TDU4"/>
<dbReference type="PANTHER" id="PTHR36435">
    <property type="entry name" value="SLR1288 PROTEIN"/>
    <property type="match status" value="1"/>
</dbReference>
<sequence length="297" mass="33728">MKLSDTENIKKVRKYFSRISIKKGFFSILIVLILAFTGFVIVQNKLKLGRSWEELILGYITYALPFLLIIWMFRRADHPMSSIFKRASNRVSQVVMVIPLITISTGVVWVVILLLNLISTETAKTYLNWINNTGAFNHIHEATILQQILFGGLIIVAAPVIEEIIFRGVMIERLGAKYSYSKAVVISSVIFGLLHSTPLGAFIFGVVLSFLYLKTQSLFVPILIHATNNALALFLMIANKNYALNYGTWGTVKPYISNSWAGIFLFTAGIIWLSWYIKQNWHNITDKEPFKLEAEKT</sequence>
<dbReference type="GO" id="GO:0004175">
    <property type="term" value="F:endopeptidase activity"/>
    <property type="evidence" value="ECO:0007669"/>
    <property type="project" value="UniProtKB-ARBA"/>
</dbReference>
<feature type="transmembrane region" description="Helical" evidence="1">
    <location>
        <begin position="94"/>
        <end position="118"/>
    </location>
</feature>
<feature type="transmembrane region" description="Helical" evidence="1">
    <location>
        <begin position="144"/>
        <end position="162"/>
    </location>
</feature>
<evidence type="ECO:0000313" key="4">
    <source>
        <dbReference type="Proteomes" id="UP000479132"/>
    </source>
</evidence>
<gene>
    <name evidence="3" type="ORF">G3569_17665</name>
</gene>
<dbReference type="EMBL" id="JAALLS010000038">
    <property type="protein sequence ID" value="NGP90191.1"/>
    <property type="molecule type" value="Genomic_DNA"/>
</dbReference>
<name>A0A6M1TDU4_9BACT</name>
<feature type="transmembrane region" description="Helical" evidence="1">
    <location>
        <begin position="55"/>
        <end position="73"/>
    </location>
</feature>
<evidence type="ECO:0000256" key="1">
    <source>
        <dbReference type="SAM" id="Phobius"/>
    </source>
</evidence>
<keyword evidence="4" id="KW-1185">Reference proteome</keyword>
<dbReference type="Proteomes" id="UP000479132">
    <property type="component" value="Unassembled WGS sequence"/>
</dbReference>
<accession>A0A6M1TDU4</accession>
<protein>
    <submittedName>
        <fullName evidence="3">CPBP family intramembrane metalloprotease</fullName>
    </submittedName>
</protein>
<reference evidence="3 4" key="1">
    <citation type="submission" date="2020-02" db="EMBL/GenBank/DDBJ databases">
        <title>Aliifodinibius halophilus 2W32, complete genome.</title>
        <authorList>
            <person name="Li Y."/>
            <person name="Wu S."/>
        </authorList>
    </citation>
    <scope>NUCLEOTIDE SEQUENCE [LARGE SCALE GENOMIC DNA]</scope>
    <source>
        <strain evidence="3 4">2W32</strain>
    </source>
</reference>
<organism evidence="3 4">
    <name type="scientific">Fodinibius halophilus</name>
    <dbReference type="NCBI Taxonomy" id="1736908"/>
    <lineage>
        <taxon>Bacteria</taxon>
        <taxon>Pseudomonadati</taxon>
        <taxon>Balneolota</taxon>
        <taxon>Balneolia</taxon>
        <taxon>Balneolales</taxon>
        <taxon>Balneolaceae</taxon>
        <taxon>Fodinibius</taxon>
    </lineage>
</organism>
<keyword evidence="1" id="KW-1133">Transmembrane helix</keyword>
<dbReference type="Pfam" id="PF02517">
    <property type="entry name" value="Rce1-like"/>
    <property type="match status" value="1"/>
</dbReference>
<feature type="domain" description="CAAX prenyl protease 2/Lysostaphin resistance protein A-like" evidence="2">
    <location>
        <begin position="147"/>
        <end position="231"/>
    </location>
</feature>
<keyword evidence="3" id="KW-0378">Hydrolase</keyword>
<dbReference type="RefSeq" id="WP_165271414.1">
    <property type="nucleotide sequence ID" value="NZ_JAALLS010000038.1"/>
</dbReference>
<comment type="caution">
    <text evidence="3">The sequence shown here is derived from an EMBL/GenBank/DDBJ whole genome shotgun (WGS) entry which is preliminary data.</text>
</comment>
<evidence type="ECO:0000313" key="3">
    <source>
        <dbReference type="EMBL" id="NGP90191.1"/>
    </source>
</evidence>
<feature type="transmembrane region" description="Helical" evidence="1">
    <location>
        <begin position="183"/>
        <end position="212"/>
    </location>
</feature>
<feature type="transmembrane region" description="Helical" evidence="1">
    <location>
        <begin position="218"/>
        <end position="238"/>
    </location>
</feature>